<dbReference type="SUPFAM" id="SSF55785">
    <property type="entry name" value="PYP-like sensor domain (PAS domain)"/>
    <property type="match status" value="1"/>
</dbReference>
<evidence type="ECO:0000256" key="1">
    <source>
        <dbReference type="SAM" id="Phobius"/>
    </source>
</evidence>
<dbReference type="Gene3D" id="3.30.450.20">
    <property type="entry name" value="PAS domain"/>
    <property type="match status" value="1"/>
</dbReference>
<keyword evidence="1" id="KW-0472">Membrane</keyword>
<evidence type="ECO:0008006" key="4">
    <source>
        <dbReference type="Google" id="ProtNLM"/>
    </source>
</evidence>
<dbReference type="RefSeq" id="WP_232593787.1">
    <property type="nucleotide sequence ID" value="NZ_BSPD01000073.1"/>
</dbReference>
<dbReference type="EMBL" id="BSPD01000073">
    <property type="protein sequence ID" value="GLS27265.1"/>
    <property type="molecule type" value="Genomic_DNA"/>
</dbReference>
<dbReference type="InterPro" id="IPR035965">
    <property type="entry name" value="PAS-like_dom_sf"/>
</dbReference>
<dbReference type="AlphaFoldDB" id="A0AA37TC29"/>
<keyword evidence="1" id="KW-0812">Transmembrane</keyword>
<dbReference type="Proteomes" id="UP001156870">
    <property type="component" value="Unassembled WGS sequence"/>
</dbReference>
<gene>
    <name evidence="2" type="ORF">GCM10007877_29840</name>
</gene>
<proteinExistence type="predicted"/>
<feature type="transmembrane region" description="Helical" evidence="1">
    <location>
        <begin position="178"/>
        <end position="196"/>
    </location>
</feature>
<evidence type="ECO:0000313" key="3">
    <source>
        <dbReference type="Proteomes" id="UP001156870"/>
    </source>
</evidence>
<protein>
    <recommendedName>
        <fullName evidence="4">PAS domain-containing protein</fullName>
    </recommendedName>
</protein>
<accession>A0AA37TC29</accession>
<comment type="caution">
    <text evidence="2">The sequence shown here is derived from an EMBL/GenBank/DDBJ whole genome shotgun (WGS) entry which is preliminary data.</text>
</comment>
<reference evidence="2 3" key="1">
    <citation type="journal article" date="2014" name="Int. J. Syst. Evol. Microbiol.">
        <title>Complete genome sequence of Corynebacterium casei LMG S-19264T (=DSM 44701T), isolated from a smear-ripened cheese.</title>
        <authorList>
            <consortium name="US DOE Joint Genome Institute (JGI-PGF)"/>
            <person name="Walter F."/>
            <person name="Albersmeier A."/>
            <person name="Kalinowski J."/>
            <person name="Ruckert C."/>
        </authorList>
    </citation>
    <scope>NUCLEOTIDE SEQUENCE [LARGE SCALE GENOMIC DNA]</scope>
    <source>
        <strain evidence="2 3">NBRC 110095</strain>
    </source>
</reference>
<name>A0AA37TC29_9GAMM</name>
<evidence type="ECO:0000313" key="2">
    <source>
        <dbReference type="EMBL" id="GLS27265.1"/>
    </source>
</evidence>
<keyword evidence="3" id="KW-1185">Reference proteome</keyword>
<organism evidence="2 3">
    <name type="scientific">Marinibactrum halimedae</name>
    <dbReference type="NCBI Taxonomy" id="1444977"/>
    <lineage>
        <taxon>Bacteria</taxon>
        <taxon>Pseudomonadati</taxon>
        <taxon>Pseudomonadota</taxon>
        <taxon>Gammaproteobacteria</taxon>
        <taxon>Cellvibrionales</taxon>
        <taxon>Cellvibrionaceae</taxon>
        <taxon>Marinibactrum</taxon>
    </lineage>
</organism>
<sequence>MQLEISNMHWMMYILQTIDVGIVVVDKNYKICVWNGFMENHSGMSAEHAHQKDIFTVYPDVSKEWLKHKIDSVFLLDNRAYTIWEERPYVFKFKNYRPITGTADFMYQYTTLIPLKSIKGDISHVGIIVYDVTDIAVNRLALKEANDILALNSITDQMTPSFLIGGTGKRVCNRNINVLFALAIPYPSLCLISITLKK</sequence>
<keyword evidence="1" id="KW-1133">Transmembrane helix</keyword>